<feature type="compositionally biased region" description="Low complexity" evidence="1">
    <location>
        <begin position="151"/>
        <end position="180"/>
    </location>
</feature>
<accession>A0A6M3LED9</accession>
<evidence type="ECO:0000313" key="2">
    <source>
        <dbReference type="EMBL" id="QJA92032.1"/>
    </source>
</evidence>
<dbReference type="EMBL" id="MT143032">
    <property type="protein sequence ID" value="QJA92032.1"/>
    <property type="molecule type" value="Genomic_DNA"/>
</dbReference>
<organism evidence="2">
    <name type="scientific">viral metagenome</name>
    <dbReference type="NCBI Taxonomy" id="1070528"/>
    <lineage>
        <taxon>unclassified sequences</taxon>
        <taxon>metagenomes</taxon>
        <taxon>organismal metagenomes</taxon>
    </lineage>
</organism>
<dbReference type="InterPro" id="IPR007499">
    <property type="entry name" value="ERF_bacteria_virus"/>
</dbReference>
<proteinExistence type="predicted"/>
<name>A0A6M3LED9_9ZZZZ</name>
<dbReference type="AlphaFoldDB" id="A0A6M3LED9"/>
<reference evidence="2" key="1">
    <citation type="submission" date="2020-03" db="EMBL/GenBank/DDBJ databases">
        <title>The deep terrestrial virosphere.</title>
        <authorList>
            <person name="Holmfeldt K."/>
            <person name="Nilsson E."/>
            <person name="Simone D."/>
            <person name="Lopez-Fernandez M."/>
            <person name="Wu X."/>
            <person name="de Brujin I."/>
            <person name="Lundin D."/>
            <person name="Andersson A."/>
            <person name="Bertilsson S."/>
            <person name="Dopson M."/>
        </authorList>
    </citation>
    <scope>NUCLEOTIDE SEQUENCE</scope>
    <source>
        <strain evidence="2">MM415B03202</strain>
    </source>
</reference>
<gene>
    <name evidence="2" type="ORF">MM415B03202_0007</name>
</gene>
<protein>
    <submittedName>
        <fullName evidence="2">Putative Erf family protein</fullName>
    </submittedName>
</protein>
<feature type="region of interest" description="Disordered" evidence="1">
    <location>
        <begin position="131"/>
        <end position="180"/>
    </location>
</feature>
<sequence>MQIEGKSLAGKLVAVMAAIDYIPKRGHNQPQNYDYVRDADIADTVRKEMVAQRVVMLPRTTRNSVREITSAKGNIITINTVEMDFTFIDADSGESFIISTVGEGMDSGDKGVYKAMTGATKYALLKAFQIPTGDDPEADDGPAQPLPPLQASPLAADTAAPRTAAPAATPSAGAAAPRTTTPAVSAGAAASFKIPYGDAKGKTFAEASDKELRWFDGQLSEIKLADPQYGEGRRKAKTVLLAELKRREDAEAADAMGTEVDDGIPFDGGGR</sequence>
<feature type="region of interest" description="Disordered" evidence="1">
    <location>
        <begin position="250"/>
        <end position="271"/>
    </location>
</feature>
<dbReference type="Pfam" id="PF04404">
    <property type="entry name" value="ERF"/>
    <property type="match status" value="1"/>
</dbReference>
<evidence type="ECO:0000256" key="1">
    <source>
        <dbReference type="SAM" id="MobiDB-lite"/>
    </source>
</evidence>